<name>A0A7U3ZGM1_RUNSL</name>
<evidence type="ECO:0000313" key="2">
    <source>
        <dbReference type="Proteomes" id="UP000000493"/>
    </source>
</evidence>
<proteinExistence type="predicted"/>
<reference evidence="1 2" key="2">
    <citation type="journal article" date="2012" name="Stand. Genomic Sci.">
        <title>Complete genome sequence of the aquatic bacterium Runella slithyformis type strain (LSU 4(T)).</title>
        <authorList>
            <person name="Copeland A."/>
            <person name="Zhang X."/>
            <person name="Misra M."/>
            <person name="Lapidus A."/>
            <person name="Nolan M."/>
            <person name="Lucas S."/>
            <person name="Deshpande S."/>
            <person name="Cheng J.F."/>
            <person name="Tapia R."/>
            <person name="Goodwin L.A."/>
            <person name="Pitluck S."/>
            <person name="Liolios K."/>
            <person name="Pagani I."/>
            <person name="Ivanova N."/>
            <person name="Mikhailova N."/>
            <person name="Pati A."/>
            <person name="Chen A."/>
            <person name="Palaniappan K."/>
            <person name="Land M."/>
            <person name="Hauser L."/>
            <person name="Pan C."/>
            <person name="Jeffries C.D."/>
            <person name="Detter J.C."/>
            <person name="Brambilla E.M."/>
            <person name="Rohde M."/>
            <person name="Djao O.D."/>
            <person name="Goker M."/>
            <person name="Sikorski J."/>
            <person name="Tindall B.J."/>
            <person name="Woyke T."/>
            <person name="Bristow J."/>
            <person name="Eisen J.A."/>
            <person name="Markowitz V."/>
            <person name="Hugenholtz P."/>
            <person name="Kyrpides N.C."/>
            <person name="Klenk H.P."/>
            <person name="Mavromatis K."/>
        </authorList>
    </citation>
    <scope>NUCLEOTIDE SEQUENCE [LARGE SCALE GENOMIC DNA]</scope>
    <source>
        <strain evidence="2">ATCC 29530 / DSM 19594 / LMG 11500 / NCIMB 11436 / LSU 4</strain>
    </source>
</reference>
<gene>
    <name evidence="1" type="ordered locus">Runsl_0368</name>
</gene>
<dbReference type="AlphaFoldDB" id="A0A7U3ZGM1"/>
<reference evidence="2" key="1">
    <citation type="submission" date="2011-06" db="EMBL/GenBank/DDBJ databases">
        <title>The complete genome of chromosome of Runella slithyformis DSM 19594.</title>
        <authorList>
            <consortium name="US DOE Joint Genome Institute (JGI-PGF)"/>
            <person name="Lucas S."/>
            <person name="Han J."/>
            <person name="Lapidus A."/>
            <person name="Bruce D."/>
            <person name="Goodwin L."/>
            <person name="Pitluck S."/>
            <person name="Peters L."/>
            <person name="Kyrpides N."/>
            <person name="Mavromatis K."/>
            <person name="Ivanova N."/>
            <person name="Ovchinnikova G."/>
            <person name="Zhang X."/>
            <person name="Misra M."/>
            <person name="Detter J.C."/>
            <person name="Tapia R."/>
            <person name="Han C."/>
            <person name="Land M."/>
            <person name="Hauser L."/>
            <person name="Markowitz V."/>
            <person name="Cheng J.-F."/>
            <person name="Hugenholtz P."/>
            <person name="Woyke T."/>
            <person name="Wu D."/>
            <person name="Tindall B."/>
            <person name="Faehrich R."/>
            <person name="Brambilla E."/>
            <person name="Klenk H.-P."/>
            <person name="Eisen J.A."/>
        </authorList>
    </citation>
    <scope>NUCLEOTIDE SEQUENCE [LARGE SCALE GENOMIC DNA]</scope>
    <source>
        <strain evidence="2">ATCC 29530 / DSM 19594 / LMG 11500 / NCIMB 11436 / LSU 4</strain>
    </source>
</reference>
<protein>
    <submittedName>
        <fullName evidence="1">Uncharacterized protein</fullName>
    </submittedName>
</protein>
<evidence type="ECO:0000313" key="1">
    <source>
        <dbReference type="EMBL" id="AEI46820.1"/>
    </source>
</evidence>
<sequence length="66" mass="7505">MRGKCKFPLFFLKQNHPKADSFRVVDNPFIFKISIQNSIPKPGCVVVIEVTVKRIKGKGNDLCSNR</sequence>
<dbReference type="KEGG" id="rsi:Runsl_0368"/>
<keyword evidence="2" id="KW-1185">Reference proteome</keyword>
<organism evidence="1 2">
    <name type="scientific">Runella slithyformis (strain ATCC 29530 / DSM 19594 / LMG 11500 / NCIMB 11436 / LSU 4)</name>
    <dbReference type="NCBI Taxonomy" id="761193"/>
    <lineage>
        <taxon>Bacteria</taxon>
        <taxon>Pseudomonadati</taxon>
        <taxon>Bacteroidota</taxon>
        <taxon>Cytophagia</taxon>
        <taxon>Cytophagales</taxon>
        <taxon>Spirosomataceae</taxon>
        <taxon>Runella</taxon>
    </lineage>
</organism>
<dbReference type="Proteomes" id="UP000000493">
    <property type="component" value="Chromosome"/>
</dbReference>
<dbReference type="EMBL" id="CP002859">
    <property type="protein sequence ID" value="AEI46820.1"/>
    <property type="molecule type" value="Genomic_DNA"/>
</dbReference>
<accession>A0A7U3ZGM1</accession>